<feature type="signal peptide" evidence="1">
    <location>
        <begin position="1"/>
        <end position="20"/>
    </location>
</feature>
<keyword evidence="2" id="KW-0176">Collagen</keyword>
<keyword evidence="1" id="KW-0732">Signal</keyword>
<evidence type="ECO:0000313" key="2">
    <source>
        <dbReference type="EMBL" id="ATB33777.1"/>
    </source>
</evidence>
<keyword evidence="3" id="KW-1185">Reference proteome</keyword>
<organism evidence="2 3">
    <name type="scientific">Melittangium boletus DSM 14713</name>
    <dbReference type="NCBI Taxonomy" id="1294270"/>
    <lineage>
        <taxon>Bacteria</taxon>
        <taxon>Pseudomonadati</taxon>
        <taxon>Myxococcota</taxon>
        <taxon>Myxococcia</taxon>
        <taxon>Myxococcales</taxon>
        <taxon>Cystobacterineae</taxon>
        <taxon>Archangiaceae</taxon>
        <taxon>Melittangium</taxon>
    </lineage>
</organism>
<evidence type="ECO:0000256" key="1">
    <source>
        <dbReference type="SAM" id="SignalP"/>
    </source>
</evidence>
<sequence length="307" mass="32170">MSLNRMTWNTALLSAGLMLASCGGTTEDVVAVDASETGTLSAEANSAIYDRARAYAAANPKRDGGSWDQWCGSLMWRFGQLPESSARPSAIEAYRASKIVSTDASKALIGAFHWWDIGAYGHVGADLNGGGGTVFMATRKLAASWGDAIGINSVSGYSSATGARYLGWSMDYAGGRIAGGGGDPIGGGGGGSLPQTTTEQDGIPGVIYYKRIQTVGQRDFGYTGPIDGVTGPQTEKVRVKITARELNKRGTPRTSAQEDGIPGSIYWTRVQTVGRSFGYTGPIDGIPGPNTYTAEHKIAAYAVNRAF</sequence>
<protein>
    <submittedName>
        <fullName evidence="2">A2(IV) collagen</fullName>
    </submittedName>
</protein>
<dbReference type="OrthoDB" id="8210007at2"/>
<name>A0A250IRG8_9BACT</name>
<evidence type="ECO:0000313" key="3">
    <source>
        <dbReference type="Proteomes" id="UP000217289"/>
    </source>
</evidence>
<accession>A0A250IRG8</accession>
<dbReference type="PROSITE" id="PS51257">
    <property type="entry name" value="PROKAR_LIPOPROTEIN"/>
    <property type="match status" value="1"/>
</dbReference>
<dbReference type="EMBL" id="CP022163">
    <property type="protein sequence ID" value="ATB33777.1"/>
    <property type="molecule type" value="Genomic_DNA"/>
</dbReference>
<dbReference type="AlphaFoldDB" id="A0A250IRG8"/>
<feature type="chain" id="PRO_5012468014" evidence="1">
    <location>
        <begin position="21"/>
        <end position="307"/>
    </location>
</feature>
<reference evidence="2 3" key="1">
    <citation type="submission" date="2017-06" db="EMBL/GenBank/DDBJ databases">
        <authorList>
            <person name="Kim H.J."/>
            <person name="Triplett B.A."/>
        </authorList>
    </citation>
    <scope>NUCLEOTIDE SEQUENCE [LARGE SCALE GENOMIC DNA]</scope>
    <source>
        <strain evidence="2 3">DSM 14713</strain>
    </source>
</reference>
<dbReference type="RefSeq" id="WP_095981762.1">
    <property type="nucleotide sequence ID" value="NZ_CP022163.1"/>
</dbReference>
<gene>
    <name evidence="2" type="ORF">MEBOL_007275</name>
</gene>
<dbReference type="KEGG" id="mbd:MEBOL_007275"/>
<proteinExistence type="predicted"/>
<dbReference type="Proteomes" id="UP000217289">
    <property type="component" value="Chromosome"/>
</dbReference>